<dbReference type="InterPro" id="IPR000362">
    <property type="entry name" value="Fumarate_lyase_fam"/>
</dbReference>
<dbReference type="Gene3D" id="1.20.200.10">
    <property type="entry name" value="Fumarase/aspartase (Central domain)"/>
    <property type="match status" value="1"/>
</dbReference>
<dbReference type="InterPro" id="IPR051546">
    <property type="entry name" value="Aspartate_Ammonia-Lyase"/>
</dbReference>
<dbReference type="PRINTS" id="PR00149">
    <property type="entry name" value="FUMRATELYASE"/>
</dbReference>
<dbReference type="PRINTS" id="PR00145">
    <property type="entry name" value="ARGSUCLYASE"/>
</dbReference>
<gene>
    <name evidence="4" type="primary">aspA</name>
    <name evidence="4" type="ORF">BAA01_15970</name>
</gene>
<dbReference type="Gene3D" id="1.10.40.30">
    <property type="entry name" value="Fumarase/aspartase (C-terminal domain)"/>
    <property type="match status" value="1"/>
</dbReference>
<dbReference type="GO" id="GO:0006099">
    <property type="term" value="P:tricarboxylic acid cycle"/>
    <property type="evidence" value="ECO:0007669"/>
    <property type="project" value="InterPro"/>
</dbReference>
<dbReference type="EMBL" id="LZRT01000019">
    <property type="protein sequence ID" value="OUM90342.1"/>
    <property type="molecule type" value="Genomic_DNA"/>
</dbReference>
<dbReference type="GO" id="GO:0006531">
    <property type="term" value="P:aspartate metabolic process"/>
    <property type="evidence" value="ECO:0007669"/>
    <property type="project" value="TreeGrafter"/>
</dbReference>
<dbReference type="InterPro" id="IPR018951">
    <property type="entry name" value="Fumarase_C_C"/>
</dbReference>
<dbReference type="GO" id="GO:0008797">
    <property type="term" value="F:aspartate ammonia-lyase activity"/>
    <property type="evidence" value="ECO:0007669"/>
    <property type="project" value="TreeGrafter"/>
</dbReference>
<evidence type="ECO:0000313" key="5">
    <source>
        <dbReference type="Proteomes" id="UP000196475"/>
    </source>
</evidence>
<dbReference type="InterPro" id="IPR020557">
    <property type="entry name" value="Fumarate_lyase_CS"/>
</dbReference>
<dbReference type="Pfam" id="PF00206">
    <property type="entry name" value="Lyase_1"/>
    <property type="match status" value="1"/>
</dbReference>
<dbReference type="InterPro" id="IPR022761">
    <property type="entry name" value="Fumarate_lyase_N"/>
</dbReference>
<dbReference type="InterPro" id="IPR024083">
    <property type="entry name" value="Fumarase/histidase_N"/>
</dbReference>
<comment type="caution">
    <text evidence="4">The sequence shown here is derived from an EMBL/GenBank/DDBJ whole genome shotgun (WGS) entry which is preliminary data.</text>
</comment>
<dbReference type="AlphaFoldDB" id="A0A1Y3PSM8"/>
<dbReference type="GO" id="GO:0005829">
    <property type="term" value="C:cytosol"/>
    <property type="evidence" value="ECO:0007669"/>
    <property type="project" value="TreeGrafter"/>
</dbReference>
<dbReference type="PANTHER" id="PTHR42696:SF2">
    <property type="entry name" value="ASPARTATE AMMONIA-LYASE"/>
    <property type="match status" value="1"/>
</dbReference>
<protein>
    <submittedName>
        <fullName evidence="4">Aspartate ammonia-lyase</fullName>
    </submittedName>
</protein>
<reference evidence="5" key="1">
    <citation type="submission" date="2016-06" db="EMBL/GenBank/DDBJ databases">
        <authorList>
            <person name="Nascimento L."/>
            <person name="Pereira R.V."/>
            <person name="Martins L.F."/>
            <person name="Quaggio R.B."/>
            <person name="Silva A.M."/>
            <person name="Setubal J.C."/>
        </authorList>
    </citation>
    <scope>NUCLEOTIDE SEQUENCE [LARGE SCALE GENOMIC DNA]</scope>
</reference>
<name>A0A1Y3PSM8_9BACI</name>
<dbReference type="CDD" id="cd01596">
    <property type="entry name" value="Aspartase_like"/>
    <property type="match status" value="1"/>
</dbReference>
<dbReference type="FunFam" id="1.20.200.10:FF:000001">
    <property type="entry name" value="Fumarate hydratase, mitochondrial"/>
    <property type="match status" value="1"/>
</dbReference>
<accession>A0A1Y3PSM8</accession>
<dbReference type="InterPro" id="IPR008948">
    <property type="entry name" value="L-Aspartase-like"/>
</dbReference>
<dbReference type="NCBIfam" id="NF008909">
    <property type="entry name" value="PRK12273.1"/>
    <property type="match status" value="1"/>
</dbReference>
<sequence length="459" mass="50347">MGYRTMRDTLGEVRVPEGVYYGPQTQRARENFPISGLKLPRVFIRAQGIIKAAAAYANRQVGMLDEKRAVAIIRAAEEVIEGRWDEHFVVDVYQAGAGTSQNMNANEVIANRAAELLGGQVGDTRLVHPNDHVNMAQSTNDTIHVAINIAAAEQMLHRLLPSLKRLYEALAQKAEAFQPIVKAGRTHLQDAVPIRLGQEFSGYAVTVKRNIAQLEQVLKELYPIGLGGNAVGTGVNAHPDYPKLAVQQVAERTGLPFCLPENRFYFMQNTHGAIRVSGALKHLAIDLIKISSDLRLLSSGPRTGLAEIRLPAVQPGSSIMPGKVNPVMAEMLYMVCSQVIGCDTVVAAAGMGSQLEINVMMPVIAFNLLHALEILANGIDAFTERCVKGIEANAEQCRYWLERSAAIATVLNPVIGYERAAALAKRALEENRTVRELVRESGILPPEELEELFRYERLT</sequence>
<proteinExistence type="predicted"/>
<evidence type="ECO:0000313" key="4">
    <source>
        <dbReference type="EMBL" id="OUM90342.1"/>
    </source>
</evidence>
<keyword evidence="1 4" id="KW-0456">Lyase</keyword>
<dbReference type="Pfam" id="PF10415">
    <property type="entry name" value="FumaraseC_C"/>
    <property type="match status" value="1"/>
</dbReference>
<dbReference type="SUPFAM" id="SSF48557">
    <property type="entry name" value="L-aspartase-like"/>
    <property type="match status" value="1"/>
</dbReference>
<dbReference type="PROSITE" id="PS00163">
    <property type="entry name" value="FUMARATE_LYASES"/>
    <property type="match status" value="1"/>
</dbReference>
<evidence type="ECO:0000259" key="3">
    <source>
        <dbReference type="Pfam" id="PF10415"/>
    </source>
</evidence>
<dbReference type="Proteomes" id="UP000196475">
    <property type="component" value="Unassembled WGS sequence"/>
</dbReference>
<evidence type="ECO:0000259" key="2">
    <source>
        <dbReference type="Pfam" id="PF00206"/>
    </source>
</evidence>
<dbReference type="Gene3D" id="1.10.275.10">
    <property type="entry name" value="Fumarase/aspartase (N-terminal domain)"/>
    <property type="match status" value="1"/>
</dbReference>
<organism evidence="4 5">
    <name type="scientific">Bacillus thermozeamaize</name>
    <dbReference type="NCBI Taxonomy" id="230954"/>
    <lineage>
        <taxon>Bacteria</taxon>
        <taxon>Bacillati</taxon>
        <taxon>Bacillota</taxon>
        <taxon>Bacilli</taxon>
        <taxon>Bacillales</taxon>
        <taxon>Bacillaceae</taxon>
        <taxon>Bacillus</taxon>
    </lineage>
</organism>
<dbReference type="PANTHER" id="PTHR42696">
    <property type="entry name" value="ASPARTATE AMMONIA-LYASE"/>
    <property type="match status" value="1"/>
</dbReference>
<feature type="domain" description="Fumarase C C-terminal" evidence="3">
    <location>
        <begin position="407"/>
        <end position="459"/>
    </location>
</feature>
<feature type="domain" description="Fumarate lyase N-terminal" evidence="2">
    <location>
        <begin position="11"/>
        <end position="341"/>
    </location>
</feature>
<evidence type="ECO:0000256" key="1">
    <source>
        <dbReference type="ARBA" id="ARBA00023239"/>
    </source>
</evidence>
<dbReference type="FunFam" id="1.10.275.10:FF:000001">
    <property type="entry name" value="Fumarate hydratase, mitochondrial"/>
    <property type="match status" value="1"/>
</dbReference>